<dbReference type="SUPFAM" id="SSF54909">
    <property type="entry name" value="Dimeric alpha+beta barrel"/>
    <property type="match status" value="1"/>
</dbReference>
<sequence>MSSSPSNFSGPVLIDVKMKTKPDTGDRLAEALAAIHKFANSDAEPGCLSYRIGRSGDDFLVFHKYINKDAIKEHTETEVHKNFVKVATEIVIEDSAHYYEELF</sequence>
<dbReference type="AlphaFoldDB" id="A0A0H2S9P2"/>
<dbReference type="InParanoid" id="A0A0H2S9P2"/>
<dbReference type="Pfam" id="PF03992">
    <property type="entry name" value="ABM"/>
    <property type="match status" value="1"/>
</dbReference>
<feature type="domain" description="ABM" evidence="1">
    <location>
        <begin position="12"/>
        <end position="85"/>
    </location>
</feature>
<organism evidence="2 3">
    <name type="scientific">Schizopora paradoxa</name>
    <dbReference type="NCBI Taxonomy" id="27342"/>
    <lineage>
        <taxon>Eukaryota</taxon>
        <taxon>Fungi</taxon>
        <taxon>Dikarya</taxon>
        <taxon>Basidiomycota</taxon>
        <taxon>Agaricomycotina</taxon>
        <taxon>Agaricomycetes</taxon>
        <taxon>Hymenochaetales</taxon>
        <taxon>Schizoporaceae</taxon>
        <taxon>Schizopora</taxon>
    </lineage>
</organism>
<name>A0A0H2S9P2_9AGAM</name>
<gene>
    <name evidence="2" type="ORF">SCHPADRAFT_934415</name>
</gene>
<protein>
    <recommendedName>
        <fullName evidence="1">ABM domain-containing protein</fullName>
    </recommendedName>
</protein>
<keyword evidence="3" id="KW-1185">Reference proteome</keyword>
<dbReference type="Proteomes" id="UP000053477">
    <property type="component" value="Unassembled WGS sequence"/>
</dbReference>
<dbReference type="Gene3D" id="3.30.70.100">
    <property type="match status" value="1"/>
</dbReference>
<evidence type="ECO:0000313" key="3">
    <source>
        <dbReference type="Proteomes" id="UP000053477"/>
    </source>
</evidence>
<dbReference type="InterPro" id="IPR007138">
    <property type="entry name" value="ABM_dom"/>
</dbReference>
<dbReference type="OrthoDB" id="10011777at2759"/>
<dbReference type="STRING" id="27342.A0A0H2S9P2"/>
<dbReference type="InterPro" id="IPR011008">
    <property type="entry name" value="Dimeric_a/b-barrel"/>
</dbReference>
<reference evidence="2 3" key="1">
    <citation type="submission" date="2015-04" db="EMBL/GenBank/DDBJ databases">
        <title>Complete genome sequence of Schizopora paradoxa KUC8140, a cosmopolitan wood degrader in East Asia.</title>
        <authorList>
            <consortium name="DOE Joint Genome Institute"/>
            <person name="Min B."/>
            <person name="Park H."/>
            <person name="Jang Y."/>
            <person name="Kim J.-J."/>
            <person name="Kim K.H."/>
            <person name="Pangilinan J."/>
            <person name="Lipzen A."/>
            <person name="Riley R."/>
            <person name="Grigoriev I.V."/>
            <person name="Spatafora J.W."/>
            <person name="Choi I.-G."/>
        </authorList>
    </citation>
    <scope>NUCLEOTIDE SEQUENCE [LARGE SCALE GENOMIC DNA]</scope>
    <source>
        <strain evidence="2 3">KUC8140</strain>
    </source>
</reference>
<proteinExistence type="predicted"/>
<evidence type="ECO:0000313" key="2">
    <source>
        <dbReference type="EMBL" id="KLO20584.1"/>
    </source>
</evidence>
<accession>A0A0H2S9P2</accession>
<evidence type="ECO:0000259" key="1">
    <source>
        <dbReference type="Pfam" id="PF03992"/>
    </source>
</evidence>
<dbReference type="EMBL" id="KQ085882">
    <property type="protein sequence ID" value="KLO20584.1"/>
    <property type="molecule type" value="Genomic_DNA"/>
</dbReference>